<evidence type="ECO:0000313" key="13">
    <source>
        <dbReference type="Proteomes" id="UP001054945"/>
    </source>
</evidence>
<name>A0AAV4UNJ1_CAEEX</name>
<proteinExistence type="predicted"/>
<evidence type="ECO:0000256" key="2">
    <source>
        <dbReference type="ARBA" id="ARBA00022676"/>
    </source>
</evidence>
<organism evidence="12 13">
    <name type="scientific">Caerostris extrusa</name>
    <name type="common">Bark spider</name>
    <name type="synonym">Caerostris bankana</name>
    <dbReference type="NCBI Taxonomy" id="172846"/>
    <lineage>
        <taxon>Eukaryota</taxon>
        <taxon>Metazoa</taxon>
        <taxon>Ecdysozoa</taxon>
        <taxon>Arthropoda</taxon>
        <taxon>Chelicerata</taxon>
        <taxon>Arachnida</taxon>
        <taxon>Araneae</taxon>
        <taxon>Araneomorphae</taxon>
        <taxon>Entelegynae</taxon>
        <taxon>Araneoidea</taxon>
        <taxon>Araneidae</taxon>
        <taxon>Caerostris</taxon>
    </lineage>
</organism>
<keyword evidence="6" id="KW-0325">Glycoprotein</keyword>
<dbReference type="PANTHER" id="PTHR20961:SF148">
    <property type="entry name" value="EGF DOMAIN-SPECIFIC O-LINKED N-ACETYLGLUCOSAMINE TRANSFERASE"/>
    <property type="match status" value="1"/>
</dbReference>
<dbReference type="EC" id="2.4.1.255" evidence="1"/>
<dbReference type="GO" id="GO:0097363">
    <property type="term" value="F:protein O-acetylglucosaminyltransferase activity"/>
    <property type="evidence" value="ECO:0007669"/>
    <property type="project" value="UniProtKB-EC"/>
</dbReference>
<dbReference type="GO" id="GO:0005788">
    <property type="term" value="C:endoplasmic reticulum lumen"/>
    <property type="evidence" value="ECO:0007669"/>
    <property type="project" value="TreeGrafter"/>
</dbReference>
<comment type="caution">
    <text evidence="12">The sequence shown here is derived from an EMBL/GenBank/DDBJ whole genome shotgun (WGS) entry which is preliminary data.</text>
</comment>
<evidence type="ECO:0000256" key="1">
    <source>
        <dbReference type="ARBA" id="ARBA00011970"/>
    </source>
</evidence>
<evidence type="ECO:0000256" key="3">
    <source>
        <dbReference type="ARBA" id="ARBA00022679"/>
    </source>
</evidence>
<sequence>MRKEAISGIPIIESPHNSSKLELKFYFLTILLYFTISSICEVSSETEIYDVNLPTEHMAYYFTSHTNESEACKKSENCPYKNGSFLECSKFMRFCRGKHIMFDFKTLTSLPEPMRYRDDVIREGQVGGYCKVKKKTLKQQGQHKSPLQSWYAEFEHLTELPKPLDNDSCDIVINEPTFIMKLDATVNMYHHFCDFLNLYASLHMNQTFSTDLRILIWDTIPYFSNFEIVWKAFTHHPIMNLGSFKGKKVCFKDVVFPLLPRMILGCTITCHCLYIKKVKDNYQDSKIRVTLISRSTQYRRILNEDQLISSLKAIPDLIVRKINFNRQMAFSNQLEISYNTDILIGIHGAGLTHMLFMPKWGAVFEIFNCEDESCYADLARLKGLEYFTWEKSDKIIPEDEGHHPTLGAHAKFTNYSFDIPEFLRIFKKALAHVRRFSPFHQKSNSCEGKKCNNSVVHNEL</sequence>
<dbReference type="Pfam" id="PF04577">
    <property type="entry name" value="Glyco_transf_61"/>
    <property type="match status" value="1"/>
</dbReference>
<keyword evidence="5" id="KW-0256">Endoplasmic reticulum</keyword>
<dbReference type="InterPro" id="IPR049625">
    <property type="entry name" value="Glyco_transf_61_cat"/>
</dbReference>
<dbReference type="EMBL" id="BPLR01013165">
    <property type="protein sequence ID" value="GIY59119.1"/>
    <property type="molecule type" value="Genomic_DNA"/>
</dbReference>
<evidence type="ECO:0000256" key="7">
    <source>
        <dbReference type="ARBA" id="ARBA00040944"/>
    </source>
</evidence>
<dbReference type="AlphaFoldDB" id="A0AAV4UNJ1"/>
<evidence type="ECO:0000256" key="4">
    <source>
        <dbReference type="ARBA" id="ARBA00022729"/>
    </source>
</evidence>
<comment type="catalytic activity">
    <reaction evidence="9">
        <text>L-seryl-[protein] + UDP-N-acetyl-alpha-D-glucosamine = 3-O-(N-acetyl-beta-D-glucosaminyl)-L-seryl-[protein] + UDP + H(+)</text>
        <dbReference type="Rhea" id="RHEA:48904"/>
        <dbReference type="Rhea" id="RHEA-COMP:9863"/>
        <dbReference type="Rhea" id="RHEA-COMP:12251"/>
        <dbReference type="ChEBI" id="CHEBI:15378"/>
        <dbReference type="ChEBI" id="CHEBI:29999"/>
        <dbReference type="ChEBI" id="CHEBI:57705"/>
        <dbReference type="ChEBI" id="CHEBI:58223"/>
        <dbReference type="ChEBI" id="CHEBI:90838"/>
        <dbReference type="EC" id="2.4.1.255"/>
    </reaction>
</comment>
<dbReference type="InterPro" id="IPR007657">
    <property type="entry name" value="Glycosyltransferase_61"/>
</dbReference>
<evidence type="ECO:0000256" key="5">
    <source>
        <dbReference type="ARBA" id="ARBA00022824"/>
    </source>
</evidence>
<keyword evidence="4" id="KW-0732">Signal</keyword>
<dbReference type="Proteomes" id="UP001054945">
    <property type="component" value="Unassembled WGS sequence"/>
</dbReference>
<keyword evidence="3 12" id="KW-0808">Transferase</keyword>
<evidence type="ECO:0000256" key="10">
    <source>
        <dbReference type="ARBA" id="ARBA00049432"/>
    </source>
</evidence>
<comment type="catalytic activity">
    <reaction evidence="10">
        <text>L-threonyl-[protein] + UDP-N-acetyl-alpha-D-glucosamine = 3-O-(N-acetyl-beta-D-glucosaminyl)-L-threonyl-[protein] + UDP + H(+)</text>
        <dbReference type="Rhea" id="RHEA:48908"/>
        <dbReference type="Rhea" id="RHEA-COMP:11060"/>
        <dbReference type="Rhea" id="RHEA-COMP:12252"/>
        <dbReference type="ChEBI" id="CHEBI:15378"/>
        <dbReference type="ChEBI" id="CHEBI:30013"/>
        <dbReference type="ChEBI" id="CHEBI:57705"/>
        <dbReference type="ChEBI" id="CHEBI:58223"/>
        <dbReference type="ChEBI" id="CHEBI:90840"/>
        <dbReference type="EC" id="2.4.1.255"/>
    </reaction>
</comment>
<protein>
    <recommendedName>
        <fullName evidence="7">EGF domain-specific O-linked N-acetylglucosamine transferase</fullName>
        <ecNumber evidence="1">2.4.1.255</ecNumber>
    </recommendedName>
    <alternativeName>
        <fullName evidence="8">Extracellular O-linked N-acetylglucosamine transferase</fullName>
    </alternativeName>
</protein>
<evidence type="ECO:0000256" key="6">
    <source>
        <dbReference type="ARBA" id="ARBA00023180"/>
    </source>
</evidence>
<keyword evidence="2" id="KW-0328">Glycosyltransferase</keyword>
<reference evidence="12 13" key="1">
    <citation type="submission" date="2021-06" db="EMBL/GenBank/DDBJ databases">
        <title>Caerostris extrusa draft genome.</title>
        <authorList>
            <person name="Kono N."/>
            <person name="Arakawa K."/>
        </authorList>
    </citation>
    <scope>NUCLEOTIDE SEQUENCE [LARGE SCALE GENOMIC DNA]</scope>
</reference>
<evidence type="ECO:0000259" key="11">
    <source>
        <dbReference type="Pfam" id="PF04577"/>
    </source>
</evidence>
<keyword evidence="13" id="KW-1185">Reference proteome</keyword>
<evidence type="ECO:0000313" key="12">
    <source>
        <dbReference type="EMBL" id="GIY59119.1"/>
    </source>
</evidence>
<evidence type="ECO:0000256" key="9">
    <source>
        <dbReference type="ARBA" id="ARBA00048317"/>
    </source>
</evidence>
<gene>
    <name evidence="12" type="primary">Eogt</name>
    <name evidence="12" type="ORF">CEXT_239541</name>
</gene>
<dbReference type="PANTHER" id="PTHR20961">
    <property type="entry name" value="GLYCOSYLTRANSFERASE"/>
    <property type="match status" value="1"/>
</dbReference>
<accession>A0AAV4UNJ1</accession>
<evidence type="ECO:0000256" key="8">
    <source>
        <dbReference type="ARBA" id="ARBA00042574"/>
    </source>
</evidence>
<feature type="domain" description="Glycosyltransferase 61 catalytic" evidence="11">
    <location>
        <begin position="189"/>
        <end position="361"/>
    </location>
</feature>